<sequence length="1924" mass="208477">MDDTLEASEGARTRCGLACTIANHASVASWQNGIPLIRDITVTHGGEADLSDVTLHISAIPPLFRPLTLPIQQIGAGGLQRIDAPDLRIDGAVLAGLRESRLCTLTLTLTAPAEGSDRAGELAREEFDLRLLPPSHWGGADAAPELLAAFVRPNDPAVDGILRSAAAILERARRSTAFDGYRSGRRARAWEMAEAIHAAMAALRITYILPPASFERSGQKVREPAAIVERRLATCLDLTLLWAACCEQAGLNPLLILTRDHALLGLWLVDETLPERVGDDAQALRKRRDLQELILIETTILTADPPGSFADAVAAGARLIDADAESPLEMVLDLRRARLSGISPLDTGEPGAQAPAPEIAVALVQALGAPPSFVEDLPAPRLDLPRREPRDRLEAWKLRLLDLTLRNKLLNFKPGKGSLTLDCPEPGAFEDALAAGRAFRLVARPPSEAPLGALDDERGEIAADVGTEELEARLTDLFRLARGSFEEGGANVLFLAFGFLTWTRGNGMPPARAPLLLVPAALTRASVRAGFRLVRHDEEARLNPTLLEMLRQDFDLDMPDFAEGLPGDESGIDVEAVWRIVRTHIRDLKGFEVTTEVVLSAFSFTKFLMWKDLSERTDLLKRSPVVRHLLDTPKQAYGDGTGFPVPERLDAEHPPSGIFTPLLADSSQISAILAAASGKDFVLFGPPGTGKSQTIANMIAQCLALGRTVLFVSQKSAALEVVRRRLDAVGLGAYCLEVHAAKAQKTHVIAQLREAWAARSGEPVPWDEAATDLQRRREGLNGVVESLHATRANGLSAHSAMGRVIADRQAGRDGLSLVWPKDATSAPGHRDGLRAQCGELAALRPIVGDIANHPLRGIGAIAWSPLWRAEMEQAVPELARTLPDFATSSQRLAEAMGLTPLGRTYDGLRALSSLAAALFRLEARMGLRFLGPGGAALRQAVEARRTRQDALARLTTRLFVAYAPSVFGSDLDRLLAEWREAKASNFFLRGRRLSRVRDLLAPFAQGRVPEDIGPDLVTLAEIKSLQATRPALAEVLESATAELGHPWSDPAAPADLFTAPMAWATRLAPVITTMAPLVGGPDIVRARLAEFLGTEDGRLEPGDSLALAKEDFTTRRSAAVKAIETLGRLAGRAKPDRPVETEGDWVAGTLAVAERWRRALPKAQAWASWQRAVSEATKAGLGPLVAEIEAGTLQDDAILPAFEGAYARWWIDHAVTDDVRLRDFMGQRHEEAIRGFGEADSRLSGLAGAAVRARIGGDMPLAGAFGTDPEWGTLAREITKRARHMPLRQLFARMPNALTRLTPCLMMSPLSIAQYWPAEAKPFDIVIFDEASQIAPWDAIGAIARGRQVVIVGDPEQLPPTNVGDRGVDEISDGLDVADQESILDECLAANLPQRRLAWHYRSRHESLIAFSNRHYYRGGLVTFPSPVTEDRAVRLQHVADGVYERGGARVNRPEARALVAEVVARLSAPAFAAEERSLGIVTFNGEQQRLIENLLDAERRGRPELERFFDGRAWKEPVFVKNLETVQGDERDAILFSVAAGPDATGRITGQISSLNREGGHRRLNVAITRARRELVVFASMRADQVDLGRGSARGVRDFKHFLAFAEHGARALETAAAPTGGDVESPFEGAVMAALAARGWRIVPQVGVSAFRIDLGIVHPDAPGRYLAGVECDGATYHRAATARDRDRLREWVLTDLGWRIHRVWSTDWWNDPQGALDRLDTALRADLDADRAKPEPVVIAPAAPEIPQVEPPGLYEPADLSGFSPDAARFHEVGYEATLAAMASEVVAREGPVFADVLAERLLRAHGFSRITARLRQRALGAVDPRCPHTGEGDRIVLWPEASPAGPVRFRPAKGEGRAPADIPLQELAGLARDLDPAPGVEGRMAAHLGLVRMSEAVRARFAEAASLARESEAPAPKPVG</sequence>
<dbReference type="Pfam" id="PF18741">
    <property type="entry name" value="MTES_1575"/>
    <property type="match status" value="1"/>
</dbReference>
<dbReference type="InterPro" id="IPR041677">
    <property type="entry name" value="DNA2/NAM7_AAA_11"/>
</dbReference>
<dbReference type="InterPro" id="IPR027417">
    <property type="entry name" value="P-loop_NTPase"/>
</dbReference>
<dbReference type="Gene3D" id="3.40.50.300">
    <property type="entry name" value="P-loop containing nucleotide triphosphate hydrolases"/>
    <property type="match status" value="3"/>
</dbReference>
<dbReference type="Pfam" id="PF13195">
    <property type="entry name" value="DUF4011"/>
    <property type="match status" value="1"/>
</dbReference>
<evidence type="ECO:0000259" key="4">
    <source>
        <dbReference type="Pfam" id="PF18741"/>
    </source>
</evidence>
<dbReference type="InterPro" id="IPR041679">
    <property type="entry name" value="DNA2/NAM7-like_C"/>
</dbReference>
<dbReference type="PANTHER" id="PTHR10887">
    <property type="entry name" value="DNA2/NAM7 HELICASE FAMILY"/>
    <property type="match status" value="1"/>
</dbReference>
<dbReference type="RefSeq" id="WP_339162228.1">
    <property type="nucleotide sequence ID" value="NZ_LR743511.1"/>
</dbReference>
<dbReference type="FunFam" id="3.40.960.10:FF:000002">
    <property type="entry name" value="DNA helicase related protein"/>
    <property type="match status" value="1"/>
</dbReference>
<accession>A0A679JU72</accession>
<dbReference type="CDD" id="cd18808">
    <property type="entry name" value="SF1_C_Upf1"/>
    <property type="match status" value="1"/>
</dbReference>
<dbReference type="FunFam" id="3.40.50.300:FF:002063">
    <property type="entry name" value="DNA helicase related protein"/>
    <property type="match status" value="1"/>
</dbReference>
<feature type="domain" description="Restriction endonuclease type II-like" evidence="4">
    <location>
        <begin position="1629"/>
        <end position="1726"/>
    </location>
</feature>
<dbReference type="GO" id="GO:0003678">
    <property type="term" value="F:DNA helicase activity"/>
    <property type="evidence" value="ECO:0007669"/>
    <property type="project" value="UniProtKB-EC"/>
</dbReference>
<evidence type="ECO:0000259" key="1">
    <source>
        <dbReference type="Pfam" id="PF11784"/>
    </source>
</evidence>
<dbReference type="EMBL" id="LR743511">
    <property type="protein sequence ID" value="CAA2144022.1"/>
    <property type="molecule type" value="Genomic_DNA"/>
</dbReference>
<name>A0A679JU72_9HYPH</name>
<organism evidence="5">
    <name type="scientific">Methylobacterium bullatum</name>
    <dbReference type="NCBI Taxonomy" id="570505"/>
    <lineage>
        <taxon>Bacteria</taxon>
        <taxon>Pseudomonadati</taxon>
        <taxon>Pseudomonadota</taxon>
        <taxon>Alphaproteobacteria</taxon>
        <taxon>Hyphomicrobiales</taxon>
        <taxon>Methylobacteriaceae</taxon>
        <taxon>Methylobacterium</taxon>
    </lineage>
</organism>
<evidence type="ECO:0000259" key="2">
    <source>
        <dbReference type="Pfam" id="PF13086"/>
    </source>
</evidence>
<keyword evidence="5" id="KW-0347">Helicase</keyword>
<feature type="domain" description="DUF3320" evidence="1">
    <location>
        <begin position="1772"/>
        <end position="1820"/>
    </location>
</feature>
<gene>
    <name evidence="5" type="primary">recD2_3</name>
    <name evidence="5" type="ORF">MBLL_03140</name>
</gene>
<evidence type="ECO:0000313" key="5">
    <source>
        <dbReference type="EMBL" id="CAA2144022.1"/>
    </source>
</evidence>
<dbReference type="InterPro" id="IPR047187">
    <property type="entry name" value="SF1_C_Upf1"/>
</dbReference>
<dbReference type="EC" id="3.6.4.12" evidence="5"/>
<evidence type="ECO:0000259" key="3">
    <source>
        <dbReference type="Pfam" id="PF13087"/>
    </source>
</evidence>
<dbReference type="SUPFAM" id="SSF52980">
    <property type="entry name" value="Restriction endonuclease-like"/>
    <property type="match status" value="1"/>
</dbReference>
<protein>
    <submittedName>
        <fullName evidence="5">ATP-dependent RecD-like DNA helicase</fullName>
        <ecNumber evidence="5">3.6.4.12</ecNumber>
    </submittedName>
</protein>
<keyword evidence="5" id="KW-0378">Hydrolase</keyword>
<keyword evidence="5" id="KW-0067">ATP-binding</keyword>
<dbReference type="Pfam" id="PF13086">
    <property type="entry name" value="AAA_11"/>
    <property type="match status" value="1"/>
</dbReference>
<dbReference type="InterPro" id="IPR021754">
    <property type="entry name" value="DUF3320"/>
</dbReference>
<feature type="domain" description="DNA2/NAM7 helicase helicase" evidence="2">
    <location>
        <begin position="1320"/>
        <end position="1361"/>
    </location>
</feature>
<dbReference type="Pfam" id="PF11784">
    <property type="entry name" value="DUF3320"/>
    <property type="match status" value="1"/>
</dbReference>
<feature type="domain" description="DNA2/NAM7 helicase-like C-terminal" evidence="3">
    <location>
        <begin position="1381"/>
        <end position="1581"/>
    </location>
</feature>
<dbReference type="PANTHER" id="PTHR10887:SF495">
    <property type="entry name" value="HELICASE SENATAXIN ISOFORM X1-RELATED"/>
    <property type="match status" value="1"/>
</dbReference>
<proteinExistence type="predicted"/>
<dbReference type="Gene3D" id="3.40.960.10">
    <property type="entry name" value="VSR Endonuclease"/>
    <property type="match status" value="1"/>
</dbReference>
<dbReference type="GO" id="GO:0016787">
    <property type="term" value="F:hydrolase activity"/>
    <property type="evidence" value="ECO:0007669"/>
    <property type="project" value="UniProtKB-KW"/>
</dbReference>
<dbReference type="InterPro" id="IPR011335">
    <property type="entry name" value="Restrct_endonuc-II-like"/>
</dbReference>
<keyword evidence="5" id="KW-0547">Nucleotide-binding</keyword>
<dbReference type="InterPro" id="IPR049468">
    <property type="entry name" value="Restrct_endonuc-II-like_dom"/>
</dbReference>
<dbReference type="SUPFAM" id="SSF52540">
    <property type="entry name" value="P-loop containing nucleoside triphosphate hydrolases"/>
    <property type="match status" value="1"/>
</dbReference>
<dbReference type="InterPro" id="IPR045055">
    <property type="entry name" value="DNA2/NAM7-like"/>
</dbReference>
<reference evidence="5" key="1">
    <citation type="submission" date="2019-12" db="EMBL/GenBank/DDBJ databases">
        <authorList>
            <person name="Cremers G."/>
        </authorList>
    </citation>
    <scope>NUCLEOTIDE SEQUENCE</scope>
    <source>
        <strain evidence="5">Mbul2</strain>
    </source>
</reference>
<dbReference type="InterPro" id="IPR025103">
    <property type="entry name" value="DUF4011"/>
</dbReference>
<dbReference type="Pfam" id="PF13087">
    <property type="entry name" value="AAA_12"/>
    <property type="match status" value="1"/>
</dbReference>